<evidence type="ECO:0000256" key="4">
    <source>
        <dbReference type="ARBA" id="ARBA00022692"/>
    </source>
</evidence>
<evidence type="ECO:0000256" key="6">
    <source>
        <dbReference type="ARBA" id="ARBA00023136"/>
    </source>
</evidence>
<keyword evidence="3" id="KW-1003">Cell membrane</keyword>
<feature type="transmembrane region" description="Helical" evidence="7">
    <location>
        <begin position="133"/>
        <end position="153"/>
    </location>
</feature>
<dbReference type="PANTHER" id="PTHR42718">
    <property type="entry name" value="MAJOR FACILITATOR SUPERFAMILY MULTIDRUG TRANSPORTER MFSC"/>
    <property type="match status" value="1"/>
</dbReference>
<name>A0A9E9M243_9BURK</name>
<comment type="subcellular location">
    <subcellularLocation>
        <location evidence="1">Cell membrane</location>
        <topology evidence="1">Multi-pass membrane protein</topology>
    </subcellularLocation>
</comment>
<dbReference type="InterPro" id="IPR036259">
    <property type="entry name" value="MFS_trans_sf"/>
</dbReference>
<evidence type="ECO:0000256" key="5">
    <source>
        <dbReference type="ARBA" id="ARBA00022989"/>
    </source>
</evidence>
<dbReference type="PROSITE" id="PS50850">
    <property type="entry name" value="MFS"/>
    <property type="match status" value="1"/>
</dbReference>
<dbReference type="KEGG" id="ovb:NB640_11660"/>
<evidence type="ECO:0000256" key="1">
    <source>
        <dbReference type="ARBA" id="ARBA00004651"/>
    </source>
</evidence>
<dbReference type="Gene3D" id="1.20.1250.20">
    <property type="entry name" value="MFS general substrate transporter like domains"/>
    <property type="match status" value="1"/>
</dbReference>
<organism evidence="9 10">
    <name type="scientific">Oxalobacter vibrioformis</name>
    <dbReference type="NCBI Taxonomy" id="933080"/>
    <lineage>
        <taxon>Bacteria</taxon>
        <taxon>Pseudomonadati</taxon>
        <taxon>Pseudomonadota</taxon>
        <taxon>Betaproteobacteria</taxon>
        <taxon>Burkholderiales</taxon>
        <taxon>Oxalobacteraceae</taxon>
        <taxon>Oxalobacter</taxon>
    </lineage>
</organism>
<evidence type="ECO:0000313" key="10">
    <source>
        <dbReference type="Proteomes" id="UP001156215"/>
    </source>
</evidence>
<dbReference type="AlphaFoldDB" id="A0A9E9M243"/>
<keyword evidence="10" id="KW-1185">Reference proteome</keyword>
<evidence type="ECO:0000256" key="2">
    <source>
        <dbReference type="ARBA" id="ARBA00022448"/>
    </source>
</evidence>
<feature type="transmembrane region" description="Helical" evidence="7">
    <location>
        <begin position="465"/>
        <end position="484"/>
    </location>
</feature>
<dbReference type="PANTHER" id="PTHR42718:SF47">
    <property type="entry name" value="METHYL VIOLOGEN RESISTANCE PROTEIN SMVA"/>
    <property type="match status" value="1"/>
</dbReference>
<feature type="transmembrane region" description="Helical" evidence="7">
    <location>
        <begin position="299"/>
        <end position="322"/>
    </location>
</feature>
<keyword evidence="4 7" id="KW-0812">Transmembrane</keyword>
<feature type="transmembrane region" description="Helical" evidence="7">
    <location>
        <begin position="329"/>
        <end position="347"/>
    </location>
</feature>
<keyword evidence="5 7" id="KW-1133">Transmembrane helix</keyword>
<feature type="transmembrane region" description="Helical" evidence="7">
    <location>
        <begin position="399"/>
        <end position="422"/>
    </location>
</feature>
<keyword evidence="6 7" id="KW-0472">Membrane</keyword>
<feature type="transmembrane region" description="Helical" evidence="7">
    <location>
        <begin position="159"/>
        <end position="183"/>
    </location>
</feature>
<feature type="transmembrane region" description="Helical" evidence="7">
    <location>
        <begin position="195"/>
        <end position="212"/>
    </location>
</feature>
<dbReference type="Pfam" id="PF07690">
    <property type="entry name" value="MFS_1"/>
    <property type="match status" value="1"/>
</dbReference>
<protein>
    <submittedName>
        <fullName evidence="9">MFS transporter</fullName>
    </submittedName>
</protein>
<dbReference type="EMBL" id="CP098242">
    <property type="protein sequence ID" value="WAW11358.1"/>
    <property type="molecule type" value="Genomic_DNA"/>
</dbReference>
<evidence type="ECO:0000256" key="7">
    <source>
        <dbReference type="SAM" id="Phobius"/>
    </source>
</evidence>
<dbReference type="GO" id="GO:0005886">
    <property type="term" value="C:plasma membrane"/>
    <property type="evidence" value="ECO:0007669"/>
    <property type="project" value="UniProtKB-SubCell"/>
</dbReference>
<dbReference type="PRINTS" id="PR01036">
    <property type="entry name" value="TCRTETB"/>
</dbReference>
<feature type="transmembrane region" description="Helical" evidence="7">
    <location>
        <begin position="224"/>
        <end position="242"/>
    </location>
</feature>
<dbReference type="Proteomes" id="UP001156215">
    <property type="component" value="Chromosome"/>
</dbReference>
<accession>A0A9E9M243</accession>
<evidence type="ECO:0000313" key="9">
    <source>
        <dbReference type="EMBL" id="WAW11358.1"/>
    </source>
</evidence>
<feature type="transmembrane region" description="Helical" evidence="7">
    <location>
        <begin position="75"/>
        <end position="94"/>
    </location>
</feature>
<dbReference type="Gene3D" id="1.20.1720.10">
    <property type="entry name" value="Multidrug resistance protein D"/>
    <property type="match status" value="1"/>
</dbReference>
<dbReference type="SUPFAM" id="SSF103473">
    <property type="entry name" value="MFS general substrate transporter"/>
    <property type="match status" value="1"/>
</dbReference>
<reference evidence="9" key="1">
    <citation type="journal article" date="2022" name="Front. Microbiol.">
        <title>New perspectives on an old grouping: The genomic and phenotypic variability of Oxalobacter formigenes and the implications for calcium oxalate stone prevention.</title>
        <authorList>
            <person name="Chmiel J.A."/>
            <person name="Carr C."/>
            <person name="Stuivenberg G.A."/>
            <person name="Venema R."/>
            <person name="Chanyi R.M."/>
            <person name="Al K.F."/>
            <person name="Giguere D."/>
            <person name="Say H."/>
            <person name="Akouris P.P."/>
            <person name="Dominguez Romero S.A."/>
            <person name="Kwong A."/>
            <person name="Tai V."/>
            <person name="Koval S.F."/>
            <person name="Razvi H."/>
            <person name="Bjazevic J."/>
            <person name="Burton J.P."/>
        </authorList>
    </citation>
    <scope>NUCLEOTIDE SEQUENCE</scope>
    <source>
        <strain evidence="9">WoOx3</strain>
    </source>
</reference>
<gene>
    <name evidence="9" type="ORF">NB640_11660</name>
</gene>
<evidence type="ECO:0000259" key="8">
    <source>
        <dbReference type="PROSITE" id="PS50850"/>
    </source>
</evidence>
<sequence length="503" mass="53125">MQRYGRWVVLGIVSSALMLVVMDMTVLYTALPSLTHDLKASASQKLWIMNAYPLVVAGLLPGLGTLGDHLGHKRMFVGGLMVFGVASLFAAFSPVPESLIAARVLLAVGAAMMMPATLSIIRVTFTDEKERAMAFGIWGAVASGGAAFGPVVGGVLLEYFWWGSVFLINVPVVIAALVTGVLLLPEGKKQKGRTWDLVGSVQVMVGLVGLAYAVKEIARRDSSWVIALAAAITGVIGMVVFVRRQTRSRVPLIDFSLFRNRPFSMGVIVALVMSVAMVGVELVFSQRLQLVLQLSPLKAALLLIPLPLAAFVTGPLSGWLVARFGMERVVWMALMAACAGLLGLLLFKDASRVYQGISLVFLGMGTGAGMTAASNAIMSNAPAERSGMAASVEEVSYELGGAIGIALMGSLLSIMYTVSFVVPESANLPAVVRDSLDEALLVAEGLGPQAAAELFRLASAAFEKAYAVVLSTAFVIVLATALAFRLSGHGDASSSFDMRERVH</sequence>
<evidence type="ECO:0000256" key="3">
    <source>
        <dbReference type="ARBA" id="ARBA00022475"/>
    </source>
</evidence>
<feature type="transmembrane region" description="Helical" evidence="7">
    <location>
        <begin position="100"/>
        <end position="121"/>
    </location>
</feature>
<dbReference type="CDD" id="cd17321">
    <property type="entry name" value="MFS_MMR_MDR_like"/>
    <property type="match status" value="1"/>
</dbReference>
<dbReference type="GO" id="GO:0022857">
    <property type="term" value="F:transmembrane transporter activity"/>
    <property type="evidence" value="ECO:0007669"/>
    <property type="project" value="InterPro"/>
</dbReference>
<feature type="transmembrane region" description="Helical" evidence="7">
    <location>
        <begin position="263"/>
        <end position="284"/>
    </location>
</feature>
<feature type="transmembrane region" description="Helical" evidence="7">
    <location>
        <begin position="46"/>
        <end position="63"/>
    </location>
</feature>
<proteinExistence type="predicted"/>
<dbReference type="InterPro" id="IPR011701">
    <property type="entry name" value="MFS"/>
</dbReference>
<dbReference type="InterPro" id="IPR020846">
    <property type="entry name" value="MFS_dom"/>
</dbReference>
<keyword evidence="2" id="KW-0813">Transport</keyword>
<feature type="transmembrane region" description="Helical" evidence="7">
    <location>
        <begin position="7"/>
        <end position="31"/>
    </location>
</feature>
<feature type="domain" description="Major facilitator superfamily (MFS) profile" evidence="8">
    <location>
        <begin position="9"/>
        <end position="491"/>
    </location>
</feature>
<feature type="transmembrane region" description="Helical" evidence="7">
    <location>
        <begin position="353"/>
        <end position="378"/>
    </location>
</feature>